<feature type="domain" description="Transposase IS116/IS110/IS902 C-terminal" evidence="2">
    <location>
        <begin position="228"/>
        <end position="300"/>
    </location>
</feature>
<comment type="caution">
    <text evidence="3">The sequence shown here is derived from an EMBL/GenBank/DDBJ whole genome shotgun (WGS) entry which is preliminary data.</text>
</comment>
<dbReference type="InterPro" id="IPR047650">
    <property type="entry name" value="Transpos_IS110"/>
</dbReference>
<dbReference type="PANTHER" id="PTHR33055:SF3">
    <property type="entry name" value="PUTATIVE TRANSPOSASE FOR IS117-RELATED"/>
    <property type="match status" value="1"/>
</dbReference>
<evidence type="ECO:0000313" key="4">
    <source>
        <dbReference type="Proteomes" id="UP000017820"/>
    </source>
</evidence>
<dbReference type="PATRIC" id="fig|1353533.3.peg.3265"/>
<feature type="domain" description="Transposase IS110-like N-terminal" evidence="1">
    <location>
        <begin position="9"/>
        <end position="158"/>
    </location>
</feature>
<evidence type="ECO:0000259" key="1">
    <source>
        <dbReference type="Pfam" id="PF01548"/>
    </source>
</evidence>
<protein>
    <submittedName>
        <fullName evidence="3">Transposase</fullName>
    </submittedName>
</protein>
<dbReference type="InterPro" id="IPR002525">
    <property type="entry name" value="Transp_IS110-like_N"/>
</dbReference>
<sequence>MTKHNILFIGLDTHKEFVEVAYIEEHRGSNPVHHGRVSSAKQAIIKLARQFQSKYPYATLHFVYEAGPCGYWIYRLLTSLGHCCYVVAPSLIPKKPGERVKTDKRDALKLAKLLKSEDLTPIYVPEPEDEAVRDLSRAREVAMKDLKDAKYQLKALLLRNNINYAGTANWSLKHLRWLTELVLPHPAQQIVLQECLQAINERIARLQRLDNELTHHVYQWRYYPVVKAIQAMRGVRLLVAAGVVAELGDLTRFDHPRKLMSYLGLVPSEHSSGGKRHIGAITKCGNGRVRRLLIEGAHTYRYAANISTELQKRQEGLPKHIIAIAWKAQVRLCRRYQKLINKGKHYNLVITAIAREMIAYIWAIAKEVVLSQVDPKLRLARIPA</sequence>
<dbReference type="InterPro" id="IPR003346">
    <property type="entry name" value="Transposase_20"/>
</dbReference>
<dbReference type="Pfam" id="PF01548">
    <property type="entry name" value="DEDD_Tnp_IS110"/>
    <property type="match status" value="1"/>
</dbReference>
<organism evidence="3 4">
    <name type="scientific">Pseudoalteromonas luteoviolacea (strain 2ta16)</name>
    <dbReference type="NCBI Taxonomy" id="1353533"/>
    <lineage>
        <taxon>Bacteria</taxon>
        <taxon>Pseudomonadati</taxon>
        <taxon>Pseudomonadota</taxon>
        <taxon>Gammaproteobacteria</taxon>
        <taxon>Alteromonadales</taxon>
        <taxon>Pseudoalteromonadaceae</taxon>
        <taxon>Pseudoalteromonas</taxon>
    </lineage>
</organism>
<dbReference type="AlphaFoldDB" id="V4JBK3"/>
<name>V4JBK3_PSEL2</name>
<accession>V4JBK3</accession>
<dbReference type="NCBIfam" id="NF033542">
    <property type="entry name" value="transpos_IS110"/>
    <property type="match status" value="1"/>
</dbReference>
<dbReference type="EMBL" id="AUSV01000051">
    <property type="protein sequence ID" value="ESP92502.1"/>
    <property type="molecule type" value="Genomic_DNA"/>
</dbReference>
<dbReference type="PANTHER" id="PTHR33055">
    <property type="entry name" value="TRANSPOSASE FOR INSERTION SEQUENCE ELEMENT IS1111A"/>
    <property type="match status" value="1"/>
</dbReference>
<reference evidence="3 4" key="1">
    <citation type="submission" date="2013-07" db="EMBL/GenBank/DDBJ databases">
        <title>Draft genome sequence of Pseudoalteromonas luteoviolacea 2ta16.</title>
        <authorList>
            <person name="Allen E.E."/>
            <person name="Azam F."/>
            <person name="Podell S."/>
        </authorList>
    </citation>
    <scope>NUCLEOTIDE SEQUENCE [LARGE SCALE GENOMIC DNA]</scope>
    <source>
        <strain evidence="3 4">2ta16</strain>
    </source>
</reference>
<dbReference type="Proteomes" id="UP000017820">
    <property type="component" value="Unassembled WGS sequence"/>
</dbReference>
<evidence type="ECO:0000313" key="3">
    <source>
        <dbReference type="EMBL" id="ESP92502.1"/>
    </source>
</evidence>
<dbReference type="GO" id="GO:0004803">
    <property type="term" value="F:transposase activity"/>
    <property type="evidence" value="ECO:0007669"/>
    <property type="project" value="InterPro"/>
</dbReference>
<dbReference type="GO" id="GO:0006313">
    <property type="term" value="P:DNA transposition"/>
    <property type="evidence" value="ECO:0007669"/>
    <property type="project" value="InterPro"/>
</dbReference>
<proteinExistence type="predicted"/>
<gene>
    <name evidence="3" type="ORF">PL2TA16_04311</name>
</gene>
<evidence type="ECO:0000259" key="2">
    <source>
        <dbReference type="Pfam" id="PF02371"/>
    </source>
</evidence>
<dbReference type="Pfam" id="PF02371">
    <property type="entry name" value="Transposase_20"/>
    <property type="match status" value="1"/>
</dbReference>
<dbReference type="RefSeq" id="WP_023400133.1">
    <property type="nucleotide sequence ID" value="NZ_AUSV01000051.1"/>
</dbReference>
<dbReference type="GO" id="GO:0003677">
    <property type="term" value="F:DNA binding"/>
    <property type="evidence" value="ECO:0007669"/>
    <property type="project" value="InterPro"/>
</dbReference>